<name>A0A9W7DTP0_9STRA</name>
<evidence type="ECO:0000256" key="3">
    <source>
        <dbReference type="ARBA" id="ARBA00013252"/>
    </source>
</evidence>
<comment type="caution">
    <text evidence="6">The sequence shown here is derived from an EMBL/GenBank/DDBJ whole genome shotgun (WGS) entry which is preliminary data.</text>
</comment>
<evidence type="ECO:0000256" key="2">
    <source>
        <dbReference type="ARBA" id="ARBA00006472"/>
    </source>
</evidence>
<keyword evidence="7" id="KW-1185">Reference proteome</keyword>
<dbReference type="InterPro" id="IPR001533">
    <property type="entry name" value="Pterin_deHydtase"/>
</dbReference>
<dbReference type="SUPFAM" id="SSF55248">
    <property type="entry name" value="PCD-like"/>
    <property type="match status" value="1"/>
</dbReference>
<accession>A0A9W7DTP0</accession>
<dbReference type="GO" id="GO:0006729">
    <property type="term" value="P:tetrahydrobiopterin biosynthetic process"/>
    <property type="evidence" value="ECO:0007669"/>
    <property type="project" value="InterPro"/>
</dbReference>
<dbReference type="CDD" id="cd00488">
    <property type="entry name" value="PCD_DCoH"/>
    <property type="match status" value="1"/>
</dbReference>
<dbReference type="PANTHER" id="PTHR12599">
    <property type="entry name" value="PTERIN-4-ALPHA-CARBINOLAMINE DEHYDRATASE"/>
    <property type="match status" value="1"/>
</dbReference>
<dbReference type="AlphaFoldDB" id="A0A9W7DTP0"/>
<evidence type="ECO:0000313" key="6">
    <source>
        <dbReference type="EMBL" id="GMH54497.1"/>
    </source>
</evidence>
<dbReference type="Gene3D" id="3.30.1360.20">
    <property type="entry name" value="Transcriptional coactivator/pterin dehydratase"/>
    <property type="match status" value="1"/>
</dbReference>
<evidence type="ECO:0000313" key="7">
    <source>
        <dbReference type="Proteomes" id="UP001165082"/>
    </source>
</evidence>
<dbReference type="Pfam" id="PF01329">
    <property type="entry name" value="Pterin_4a"/>
    <property type="match status" value="1"/>
</dbReference>
<dbReference type="EMBL" id="BRXZ01002101">
    <property type="protein sequence ID" value="GMH54497.1"/>
    <property type="molecule type" value="Genomic_DNA"/>
</dbReference>
<evidence type="ECO:0000256" key="5">
    <source>
        <dbReference type="ARBA" id="ARBA00030497"/>
    </source>
</evidence>
<protein>
    <recommendedName>
        <fullName evidence="3">4a-hydroxytetrahydrobiopterin dehydratase</fullName>
        <ecNumber evidence="3">4.2.1.96</ecNumber>
    </recommendedName>
    <alternativeName>
        <fullName evidence="5">4-alpha-hydroxy-tetrahydropterin dehydratase</fullName>
    </alternativeName>
</protein>
<dbReference type="Proteomes" id="UP001165082">
    <property type="component" value="Unassembled WGS sequence"/>
</dbReference>
<organism evidence="6 7">
    <name type="scientific">Triparma retinervis</name>
    <dbReference type="NCBI Taxonomy" id="2557542"/>
    <lineage>
        <taxon>Eukaryota</taxon>
        <taxon>Sar</taxon>
        <taxon>Stramenopiles</taxon>
        <taxon>Ochrophyta</taxon>
        <taxon>Bolidophyceae</taxon>
        <taxon>Parmales</taxon>
        <taxon>Triparmaceae</taxon>
        <taxon>Triparma</taxon>
    </lineage>
</organism>
<dbReference type="InterPro" id="IPR036428">
    <property type="entry name" value="PCD_sf"/>
</dbReference>
<evidence type="ECO:0000256" key="1">
    <source>
        <dbReference type="ARBA" id="ARBA00001554"/>
    </source>
</evidence>
<comment type="similarity">
    <text evidence="2">Belongs to the pterin-4-alpha-carbinolamine dehydratase family.</text>
</comment>
<reference evidence="6" key="1">
    <citation type="submission" date="2022-07" db="EMBL/GenBank/DDBJ databases">
        <title>Genome analysis of Parmales, a sister group of diatoms, reveals the evolutionary specialization of diatoms from phago-mixotrophs to photoautotrophs.</title>
        <authorList>
            <person name="Ban H."/>
            <person name="Sato S."/>
            <person name="Yoshikawa S."/>
            <person name="Kazumasa Y."/>
            <person name="Nakamura Y."/>
            <person name="Ichinomiya M."/>
            <person name="Saitoh K."/>
            <person name="Sato N."/>
            <person name="Blanc-Mathieu R."/>
            <person name="Endo H."/>
            <person name="Kuwata A."/>
            <person name="Ogata H."/>
        </authorList>
    </citation>
    <scope>NUCLEOTIDE SEQUENCE</scope>
</reference>
<keyword evidence="4" id="KW-0456">Lyase</keyword>
<dbReference type="EC" id="4.2.1.96" evidence="3"/>
<dbReference type="PANTHER" id="PTHR12599:SF0">
    <property type="entry name" value="PTERIN-4-ALPHA-CARBINOLAMINE DEHYDRATASE"/>
    <property type="match status" value="1"/>
</dbReference>
<comment type="catalytic activity">
    <reaction evidence="1">
        <text>(4aS,6R)-4a-hydroxy-L-erythro-5,6,7,8-tetrahydrobiopterin = (6R)-L-erythro-6,7-dihydrobiopterin + H2O</text>
        <dbReference type="Rhea" id="RHEA:11920"/>
        <dbReference type="ChEBI" id="CHEBI:15377"/>
        <dbReference type="ChEBI" id="CHEBI:15642"/>
        <dbReference type="ChEBI" id="CHEBI:43120"/>
        <dbReference type="EC" id="4.2.1.96"/>
    </reaction>
</comment>
<gene>
    <name evidence="6" type="ORF">TrRE_jg7527</name>
</gene>
<dbReference type="OrthoDB" id="277398at2759"/>
<evidence type="ECO:0000256" key="4">
    <source>
        <dbReference type="ARBA" id="ARBA00023239"/>
    </source>
</evidence>
<proteinExistence type="inferred from homology"/>
<dbReference type="GO" id="GO:0008124">
    <property type="term" value="F:4-alpha-hydroxytetrahydrobiopterin dehydratase activity"/>
    <property type="evidence" value="ECO:0007669"/>
    <property type="project" value="UniProtKB-EC"/>
</dbReference>
<sequence>MSNLPLWEVGKVGSAVASPSSSPPTTSPVCISRTFTCKNFPSALSCLNLVGAICENLSHHADLHLVSYRDVVLVIYTHSVGGVTENDLELARAIDEEVKVNYSPKWLKEHPEASYTSAVPKPKE</sequence>